<dbReference type="AlphaFoldDB" id="A0A1H6QJM8"/>
<dbReference type="STRING" id="408657.SAMN04487995_0747"/>
<reference evidence="2 3" key="1">
    <citation type="submission" date="2016-10" db="EMBL/GenBank/DDBJ databases">
        <authorList>
            <person name="de Groot N.N."/>
        </authorList>
    </citation>
    <scope>NUCLEOTIDE SEQUENCE [LARGE SCALE GENOMIC DNA]</scope>
    <source>
        <strain evidence="2 3">DSM 19938</strain>
    </source>
</reference>
<dbReference type="Proteomes" id="UP000199532">
    <property type="component" value="Unassembled WGS sequence"/>
</dbReference>
<evidence type="ECO:0000313" key="2">
    <source>
        <dbReference type="EMBL" id="SEI43978.1"/>
    </source>
</evidence>
<evidence type="ECO:0008006" key="4">
    <source>
        <dbReference type="Google" id="ProtNLM"/>
    </source>
</evidence>
<proteinExistence type="predicted"/>
<accession>A0A1H6QJM8</accession>
<name>A0A1H6QJM8_9BACT</name>
<keyword evidence="3" id="KW-1185">Reference proteome</keyword>
<sequence>MKPSIFLSLLILLFSVFQRASGQAVEKNGWLFWSHQQKLSERWQFSSDVQVRSSDKLGYANTLLIRPGVGYKLKADQTITAGYTYFGTWERENKQSVHENEHRIFEQFQIEHKIQRTEITNRFRLEQRFLNQEGDRFFAQRLRHYITTQIPLFTDPLFEKGTFITVQNELFLNLEGQAKLGTKLFDQNRSYFGLGYRFNEKIELEAGYMFRYIIDEVNTRNNIFQLSLRTSF</sequence>
<evidence type="ECO:0000256" key="1">
    <source>
        <dbReference type="SAM" id="SignalP"/>
    </source>
</evidence>
<dbReference type="EMBL" id="FNXY01000001">
    <property type="protein sequence ID" value="SEI43978.1"/>
    <property type="molecule type" value="Genomic_DNA"/>
</dbReference>
<protein>
    <recommendedName>
        <fullName evidence="4">DUF2490 domain-containing protein</fullName>
    </recommendedName>
</protein>
<organism evidence="2 3">
    <name type="scientific">Dyadobacter koreensis</name>
    <dbReference type="NCBI Taxonomy" id="408657"/>
    <lineage>
        <taxon>Bacteria</taxon>
        <taxon>Pseudomonadati</taxon>
        <taxon>Bacteroidota</taxon>
        <taxon>Cytophagia</taxon>
        <taxon>Cytophagales</taxon>
        <taxon>Spirosomataceae</taxon>
        <taxon>Dyadobacter</taxon>
    </lineage>
</organism>
<keyword evidence="1" id="KW-0732">Signal</keyword>
<feature type="chain" id="PRO_5011468225" description="DUF2490 domain-containing protein" evidence="1">
    <location>
        <begin position="21"/>
        <end position="232"/>
    </location>
</feature>
<feature type="signal peptide" evidence="1">
    <location>
        <begin position="1"/>
        <end position="20"/>
    </location>
</feature>
<dbReference type="RefSeq" id="WP_090332021.1">
    <property type="nucleotide sequence ID" value="NZ_FNXY01000001.1"/>
</dbReference>
<dbReference type="InterPro" id="IPR019619">
    <property type="entry name" value="DUF2490"/>
</dbReference>
<gene>
    <name evidence="2" type="ORF">SAMN04487995_0747</name>
</gene>
<dbReference type="Pfam" id="PF10677">
    <property type="entry name" value="DUF2490"/>
    <property type="match status" value="1"/>
</dbReference>
<dbReference type="OrthoDB" id="1118734at2"/>
<evidence type="ECO:0000313" key="3">
    <source>
        <dbReference type="Proteomes" id="UP000199532"/>
    </source>
</evidence>